<dbReference type="InterPro" id="IPR043502">
    <property type="entry name" value="DNA/RNA_pol_sf"/>
</dbReference>
<keyword evidence="4" id="KW-0255">Endonuclease</keyword>
<evidence type="ECO:0000256" key="3">
    <source>
        <dbReference type="ARBA" id="ARBA00022722"/>
    </source>
</evidence>
<evidence type="ECO:0000256" key="2">
    <source>
        <dbReference type="ARBA" id="ARBA00022695"/>
    </source>
</evidence>
<dbReference type="Proteomes" id="UP000046392">
    <property type="component" value="Unplaced"/>
</dbReference>
<sequence>MDAIKVFFYYNGSLCKYPRIVSCASRILQKVEKRWQVVEKKALALAYAVKQFKYYIESKTTNVFIDQRAVLAIKSPKENQSKLRRYQMALATYNLNIYYKEGKANVLADMFSRNPEPKQRLI</sequence>
<keyword evidence="6" id="KW-0695">RNA-directed DNA polymerase</keyword>
<evidence type="ECO:0000256" key="6">
    <source>
        <dbReference type="ARBA" id="ARBA00022918"/>
    </source>
</evidence>
<evidence type="ECO:0000256" key="4">
    <source>
        <dbReference type="ARBA" id="ARBA00022759"/>
    </source>
</evidence>
<dbReference type="AlphaFoldDB" id="A0A0N5BRN3"/>
<keyword evidence="2" id="KW-0548">Nucleotidyltransferase</keyword>
<proteinExistence type="predicted"/>
<dbReference type="PANTHER" id="PTHR37984">
    <property type="entry name" value="PROTEIN CBG26694"/>
    <property type="match status" value="1"/>
</dbReference>
<dbReference type="Pfam" id="PF17917">
    <property type="entry name" value="RT_RNaseH"/>
    <property type="match status" value="1"/>
</dbReference>
<dbReference type="GO" id="GO:0016787">
    <property type="term" value="F:hydrolase activity"/>
    <property type="evidence" value="ECO:0007669"/>
    <property type="project" value="UniProtKB-KW"/>
</dbReference>
<keyword evidence="3" id="KW-0540">Nuclease</keyword>
<protein>
    <submittedName>
        <fullName evidence="9">RT_RNaseH domain-containing protein</fullName>
    </submittedName>
</protein>
<dbReference type="WBParaSite" id="SPAL_0000852900.1">
    <property type="protein sequence ID" value="SPAL_0000852900.1"/>
    <property type="gene ID" value="SPAL_0000852900"/>
</dbReference>
<keyword evidence="5" id="KW-0378">Hydrolase</keyword>
<reference evidence="9" key="1">
    <citation type="submission" date="2017-02" db="UniProtKB">
        <authorList>
            <consortium name="WormBaseParasite"/>
        </authorList>
    </citation>
    <scope>IDENTIFICATION</scope>
</reference>
<keyword evidence="1" id="KW-0808">Transferase</keyword>
<dbReference type="SUPFAM" id="SSF56672">
    <property type="entry name" value="DNA/RNA polymerases"/>
    <property type="match status" value="1"/>
</dbReference>
<evidence type="ECO:0000256" key="5">
    <source>
        <dbReference type="ARBA" id="ARBA00022801"/>
    </source>
</evidence>
<dbReference type="STRING" id="174720.A0A0N5BRN3"/>
<dbReference type="PANTHER" id="PTHR37984:SF7">
    <property type="entry name" value="INTEGRASE CATALYTIC DOMAIN-CONTAINING PROTEIN"/>
    <property type="match status" value="1"/>
</dbReference>
<accession>A0A0N5BRN3</accession>
<evidence type="ECO:0000259" key="7">
    <source>
        <dbReference type="Pfam" id="PF17917"/>
    </source>
</evidence>
<evidence type="ECO:0000256" key="1">
    <source>
        <dbReference type="ARBA" id="ARBA00022679"/>
    </source>
</evidence>
<dbReference type="GO" id="GO:0003964">
    <property type="term" value="F:RNA-directed DNA polymerase activity"/>
    <property type="evidence" value="ECO:0007669"/>
    <property type="project" value="UniProtKB-KW"/>
</dbReference>
<evidence type="ECO:0000313" key="8">
    <source>
        <dbReference type="Proteomes" id="UP000046392"/>
    </source>
</evidence>
<dbReference type="InterPro" id="IPR050951">
    <property type="entry name" value="Retrovirus_Pol_polyprotein"/>
</dbReference>
<evidence type="ECO:0000313" key="9">
    <source>
        <dbReference type="WBParaSite" id="SPAL_0000852900.1"/>
    </source>
</evidence>
<dbReference type="InterPro" id="IPR041373">
    <property type="entry name" value="RT_RNaseH"/>
</dbReference>
<dbReference type="GO" id="GO:0004519">
    <property type="term" value="F:endonuclease activity"/>
    <property type="evidence" value="ECO:0007669"/>
    <property type="project" value="UniProtKB-KW"/>
</dbReference>
<name>A0A0N5BRN3_STREA</name>
<organism evidence="8 9">
    <name type="scientific">Strongyloides papillosus</name>
    <name type="common">Intestinal threadworm</name>
    <dbReference type="NCBI Taxonomy" id="174720"/>
    <lineage>
        <taxon>Eukaryota</taxon>
        <taxon>Metazoa</taxon>
        <taxon>Ecdysozoa</taxon>
        <taxon>Nematoda</taxon>
        <taxon>Chromadorea</taxon>
        <taxon>Rhabditida</taxon>
        <taxon>Tylenchina</taxon>
        <taxon>Panagrolaimomorpha</taxon>
        <taxon>Strongyloidoidea</taxon>
        <taxon>Strongyloididae</taxon>
        <taxon>Strongyloides</taxon>
    </lineage>
</organism>
<feature type="domain" description="Reverse transcriptase RNase H-like" evidence="7">
    <location>
        <begin position="19"/>
        <end position="93"/>
    </location>
</feature>
<keyword evidence="8" id="KW-1185">Reference proteome</keyword>